<dbReference type="InterPro" id="IPR043504">
    <property type="entry name" value="Peptidase_S1_PA_chymotrypsin"/>
</dbReference>
<keyword evidence="8" id="KW-1185">Reference proteome</keyword>
<dbReference type="PANTHER" id="PTHR38469">
    <property type="entry name" value="PERIPLASMIC PEPTIDASE SUBFAMILY S1B"/>
    <property type="match status" value="1"/>
</dbReference>
<accession>A0A2S3W2D0</accession>
<dbReference type="Proteomes" id="UP000237344">
    <property type="component" value="Unassembled WGS sequence"/>
</dbReference>
<evidence type="ECO:0000256" key="4">
    <source>
        <dbReference type="ARBA" id="ARBA00022729"/>
    </source>
</evidence>
<evidence type="ECO:0000256" key="2">
    <source>
        <dbReference type="ARBA" id="ARBA00022438"/>
    </source>
</evidence>
<proteinExistence type="inferred from homology"/>
<keyword evidence="3 6" id="KW-0645">Protease</keyword>
<comment type="similarity">
    <text evidence="1 6">Belongs to the peptidase S46 family.</text>
</comment>
<dbReference type="EC" id="3.4.14.-" evidence="6"/>
<dbReference type="EMBL" id="POTC01000012">
    <property type="protein sequence ID" value="POF63042.1"/>
    <property type="molecule type" value="Genomic_DNA"/>
</dbReference>
<evidence type="ECO:0000256" key="6">
    <source>
        <dbReference type="RuleBase" id="RU366067"/>
    </source>
</evidence>
<gene>
    <name evidence="7" type="ORF">KMAL_12800</name>
</gene>
<keyword evidence="4" id="KW-0732">Signal</keyword>
<comment type="caution">
    <text evidence="7">The sequence shown here is derived from an EMBL/GenBank/DDBJ whole genome shotgun (WGS) entry which is preliminary data.</text>
</comment>
<dbReference type="Gene3D" id="2.40.10.10">
    <property type="entry name" value="Trypsin-like serine proteases"/>
    <property type="match status" value="1"/>
</dbReference>
<reference evidence="7 8" key="1">
    <citation type="submission" date="2018-01" db="EMBL/GenBank/DDBJ databases">
        <title>Draft Genome Sequence of Komagataeibacter maltaceti LMG 1529, a Vinegar Producing Acetic Acid Bacterium Isolated from Malt Vinegar Brewery Acetifiers.</title>
        <authorList>
            <person name="Zhang Q."/>
            <person name="Hollensteiner J."/>
            <person name="Poehlein A."/>
            <person name="Daniel R."/>
        </authorList>
    </citation>
    <scope>NUCLEOTIDE SEQUENCE [LARGE SCALE GENOMIC DNA]</scope>
    <source>
        <strain evidence="7 8">LMG 1529</strain>
    </source>
</reference>
<dbReference type="GO" id="GO:0006508">
    <property type="term" value="P:proteolysis"/>
    <property type="evidence" value="ECO:0007669"/>
    <property type="project" value="UniProtKB-KW"/>
</dbReference>
<keyword evidence="6" id="KW-0720">Serine protease</keyword>
<dbReference type="InterPro" id="IPR019500">
    <property type="entry name" value="Pep_S46"/>
</dbReference>
<protein>
    <recommendedName>
        <fullName evidence="6">Dipeptidyl-peptidase</fullName>
        <ecNumber evidence="6">3.4.14.-</ecNumber>
    </recommendedName>
</protein>
<dbReference type="GO" id="GO:0070009">
    <property type="term" value="F:serine-type aminopeptidase activity"/>
    <property type="evidence" value="ECO:0007669"/>
    <property type="project" value="UniProtKB-UniRule"/>
</dbReference>
<comment type="function">
    <text evidence="6">Catalyzes the removal of dipeptides from the N-terminus of oligopeptides.</text>
</comment>
<evidence type="ECO:0000313" key="7">
    <source>
        <dbReference type="EMBL" id="POF63042.1"/>
    </source>
</evidence>
<name>A0A2S3W2D0_9PROT</name>
<dbReference type="InterPro" id="IPR009003">
    <property type="entry name" value="Peptidase_S1_PA"/>
</dbReference>
<dbReference type="GO" id="GO:0043171">
    <property type="term" value="P:peptide catabolic process"/>
    <property type="evidence" value="ECO:0007669"/>
    <property type="project" value="UniProtKB-UniRule"/>
</dbReference>
<evidence type="ECO:0000313" key="8">
    <source>
        <dbReference type="Proteomes" id="UP000237344"/>
    </source>
</evidence>
<dbReference type="Pfam" id="PF10459">
    <property type="entry name" value="Peptidase_S46"/>
    <property type="match status" value="1"/>
</dbReference>
<dbReference type="GO" id="GO:0008239">
    <property type="term" value="F:dipeptidyl-peptidase activity"/>
    <property type="evidence" value="ECO:0007669"/>
    <property type="project" value="UniProtKB-UniRule"/>
</dbReference>
<evidence type="ECO:0000256" key="3">
    <source>
        <dbReference type="ARBA" id="ARBA00022670"/>
    </source>
</evidence>
<evidence type="ECO:0000256" key="5">
    <source>
        <dbReference type="ARBA" id="ARBA00022801"/>
    </source>
</evidence>
<dbReference type="SUPFAM" id="SSF50494">
    <property type="entry name" value="Trypsin-like serine proteases"/>
    <property type="match status" value="1"/>
</dbReference>
<keyword evidence="2 6" id="KW-0031">Aminopeptidase</keyword>
<organism evidence="7 8">
    <name type="scientific">Novacetimonas maltaceti</name>
    <dbReference type="NCBI Taxonomy" id="1203393"/>
    <lineage>
        <taxon>Bacteria</taxon>
        <taxon>Pseudomonadati</taxon>
        <taxon>Pseudomonadota</taxon>
        <taxon>Alphaproteobacteria</taxon>
        <taxon>Acetobacterales</taxon>
        <taxon>Acetobacteraceae</taxon>
        <taxon>Novacetimonas</taxon>
    </lineage>
</organism>
<sequence length="718" mass="77973">MICYVIILYFIGCLMLSKSFLLGSAAVFVAFAATGPARAEEGMWTFNHLPVATLQKTYGFTPDSAWIEHVVQSSARLAEGCSASFVSGGGLVMTNHHCANSCLAALSDRTHDYFRDGFYSHTPAEERQCPGMELDRLDTISDVSGQVADATRGTSGAAYTAAMQKVESELTRDCVKGDPTHWRCDMVSLFHGGQSALYRYRRYQDVRVVMAPEQGIAFFGGDPDNFSYPRYDIDFSMLRVYDGGRPVHTPFLKFDPMGPKAGDLVFTSGNPGRTQRSLPASALAFQRDVANPAIIGYLSTREGMLWEYSRQGTTPAKEAQDALFGVQNALKSYSGTQAALRTGDIVARRGREDAALRSWIEADASRRKEYGDPFHDIEQAVAVQKTLFPTYLALRMAMPGLAEDAVTLVDGAAEREKPDAKRHAGFHEAQLGEIETSLGAKTPVYPRLETDTLALGLSLMRQTLGADDPLVTGVLGTESPEALAERLVKGTKLADPGVRVALWKRGRTAVDASSDPMIVFARRLYPAYARLRERMLNEVTSPLHKAEGDIARAIFARAKAEGHADDIYPDATFSPRLSWGTVKGWTENGTDIPAFTDFAGMYRHATGSDPFALPKRWLGAKSKVDPATHLDFVSTNDIVGGNSGSPVIDRNGHVVGLIFDGNLPSLAGDLYYDISSNRAVSTDTSAIIAALRDVYDEPTLVHELLDGHQAAASGAAKP</sequence>
<keyword evidence="5 6" id="KW-0378">Hydrolase</keyword>
<evidence type="ECO:0000256" key="1">
    <source>
        <dbReference type="ARBA" id="ARBA00010491"/>
    </source>
</evidence>
<dbReference type="PANTHER" id="PTHR38469:SF1">
    <property type="entry name" value="PERIPLASMIC PEPTIDASE SUBFAMILY S1B"/>
    <property type="match status" value="1"/>
</dbReference>
<dbReference type="AlphaFoldDB" id="A0A2S3W2D0"/>